<proteinExistence type="predicted"/>
<dbReference type="Pfam" id="PF07983">
    <property type="entry name" value="X8"/>
    <property type="match status" value="1"/>
</dbReference>
<gene>
    <name evidence="11" type="ORF">F0562_013450</name>
</gene>
<evidence type="ECO:0000256" key="3">
    <source>
        <dbReference type="ARBA" id="ARBA00022622"/>
    </source>
</evidence>
<dbReference type="GO" id="GO:0009506">
    <property type="term" value="C:plasmodesma"/>
    <property type="evidence" value="ECO:0007669"/>
    <property type="project" value="UniProtKB-ARBA"/>
</dbReference>
<keyword evidence="3" id="KW-0336">GPI-anchor</keyword>
<keyword evidence="2" id="KW-1003">Cell membrane</keyword>
<dbReference type="PANTHER" id="PTHR31044:SF55">
    <property type="entry name" value="CARBOHYDRATE-BINDING X8 DOMAIN SUPERFAMILY PROTEIN"/>
    <property type="match status" value="1"/>
</dbReference>
<evidence type="ECO:0000256" key="5">
    <source>
        <dbReference type="ARBA" id="ARBA00023136"/>
    </source>
</evidence>
<comment type="subcellular location">
    <subcellularLocation>
        <location evidence="1">Cell membrane</location>
        <topology evidence="1">Lipid-anchor</topology>
        <topology evidence="1">GPI-anchor</topology>
    </subcellularLocation>
</comment>
<dbReference type="GO" id="GO:0098552">
    <property type="term" value="C:side of membrane"/>
    <property type="evidence" value="ECO:0007669"/>
    <property type="project" value="UniProtKB-KW"/>
</dbReference>
<evidence type="ECO:0000256" key="6">
    <source>
        <dbReference type="ARBA" id="ARBA00023157"/>
    </source>
</evidence>
<evidence type="ECO:0000313" key="12">
    <source>
        <dbReference type="Proteomes" id="UP000325577"/>
    </source>
</evidence>
<evidence type="ECO:0000256" key="4">
    <source>
        <dbReference type="ARBA" id="ARBA00022729"/>
    </source>
</evidence>
<dbReference type="PANTHER" id="PTHR31044">
    <property type="entry name" value="BETA-1,3 GLUCANASE"/>
    <property type="match status" value="1"/>
</dbReference>
<dbReference type="EMBL" id="CM018049">
    <property type="protein sequence ID" value="KAA8519194.1"/>
    <property type="molecule type" value="Genomic_DNA"/>
</dbReference>
<dbReference type="AlphaFoldDB" id="A0A5J4ZN00"/>
<dbReference type="Proteomes" id="UP000325577">
    <property type="component" value="Linkage Group LG6"/>
</dbReference>
<keyword evidence="7" id="KW-0325">Glycoprotein</keyword>
<feature type="chain" id="PRO_5023826156" description="X8 domain-containing protein" evidence="9">
    <location>
        <begin position="45"/>
        <end position="138"/>
    </location>
</feature>
<feature type="signal peptide" evidence="9">
    <location>
        <begin position="1"/>
        <end position="44"/>
    </location>
</feature>
<keyword evidence="6" id="KW-1015">Disulfide bond</keyword>
<sequence>MMSMGSCSSDRGPCNISTRIMSSNLLKILLALIILSSIPRRSDGENEDGCWCIVDEQIPDEHVQEALDWACGNGADCSKIQANQPCYFPNTVKDHASYAFNSYYQRLKHKGADCCFNAAATITSFDPSYGACKFEYFP</sequence>
<protein>
    <recommendedName>
        <fullName evidence="10">X8 domain-containing protein</fullName>
    </recommendedName>
</protein>
<evidence type="ECO:0000256" key="2">
    <source>
        <dbReference type="ARBA" id="ARBA00022475"/>
    </source>
</evidence>
<name>A0A5J4ZN00_9ASTE</name>
<accession>A0A5J4ZN00</accession>
<keyword evidence="5" id="KW-0472">Membrane</keyword>
<dbReference type="InterPro" id="IPR012946">
    <property type="entry name" value="X8"/>
</dbReference>
<keyword evidence="8" id="KW-0449">Lipoprotein</keyword>
<dbReference type="SMART" id="SM00768">
    <property type="entry name" value="X8"/>
    <property type="match status" value="1"/>
</dbReference>
<keyword evidence="4 9" id="KW-0732">Signal</keyword>
<evidence type="ECO:0000256" key="8">
    <source>
        <dbReference type="ARBA" id="ARBA00023288"/>
    </source>
</evidence>
<dbReference type="InterPro" id="IPR044788">
    <property type="entry name" value="X8_dom_prot"/>
</dbReference>
<reference evidence="11 12" key="1">
    <citation type="submission" date="2019-09" db="EMBL/GenBank/DDBJ databases">
        <title>A chromosome-level genome assembly of the Chinese tupelo Nyssa sinensis.</title>
        <authorList>
            <person name="Yang X."/>
            <person name="Kang M."/>
            <person name="Yang Y."/>
            <person name="Xiong H."/>
            <person name="Wang M."/>
            <person name="Zhang Z."/>
            <person name="Wang Z."/>
            <person name="Wu H."/>
            <person name="Ma T."/>
            <person name="Liu J."/>
            <person name="Xi Z."/>
        </authorList>
    </citation>
    <scope>NUCLEOTIDE SEQUENCE [LARGE SCALE GENOMIC DNA]</scope>
    <source>
        <strain evidence="11">J267</strain>
        <tissue evidence="11">Leaf</tissue>
    </source>
</reference>
<evidence type="ECO:0000313" key="11">
    <source>
        <dbReference type="EMBL" id="KAA8519194.1"/>
    </source>
</evidence>
<dbReference type="FunFam" id="1.20.58.1040:FF:000001">
    <property type="entry name" value="Glucan endo-1,3-beta-glucosidase 4"/>
    <property type="match status" value="1"/>
</dbReference>
<evidence type="ECO:0000259" key="10">
    <source>
        <dbReference type="SMART" id="SM00768"/>
    </source>
</evidence>
<dbReference type="OrthoDB" id="2019109at2759"/>
<keyword evidence="12" id="KW-1185">Reference proteome</keyword>
<organism evidence="11 12">
    <name type="scientific">Nyssa sinensis</name>
    <dbReference type="NCBI Taxonomy" id="561372"/>
    <lineage>
        <taxon>Eukaryota</taxon>
        <taxon>Viridiplantae</taxon>
        <taxon>Streptophyta</taxon>
        <taxon>Embryophyta</taxon>
        <taxon>Tracheophyta</taxon>
        <taxon>Spermatophyta</taxon>
        <taxon>Magnoliopsida</taxon>
        <taxon>eudicotyledons</taxon>
        <taxon>Gunneridae</taxon>
        <taxon>Pentapetalae</taxon>
        <taxon>asterids</taxon>
        <taxon>Cornales</taxon>
        <taxon>Nyssaceae</taxon>
        <taxon>Nyssa</taxon>
    </lineage>
</organism>
<evidence type="ECO:0000256" key="9">
    <source>
        <dbReference type="SAM" id="SignalP"/>
    </source>
</evidence>
<evidence type="ECO:0000256" key="7">
    <source>
        <dbReference type="ARBA" id="ARBA00023180"/>
    </source>
</evidence>
<feature type="domain" description="X8" evidence="10">
    <location>
        <begin position="50"/>
        <end position="134"/>
    </location>
</feature>
<evidence type="ECO:0000256" key="1">
    <source>
        <dbReference type="ARBA" id="ARBA00004609"/>
    </source>
</evidence>
<dbReference type="GO" id="GO:0005886">
    <property type="term" value="C:plasma membrane"/>
    <property type="evidence" value="ECO:0007669"/>
    <property type="project" value="UniProtKB-SubCell"/>
</dbReference>
<dbReference type="Gene3D" id="1.20.58.1040">
    <property type="match status" value="1"/>
</dbReference>